<dbReference type="FunFam" id="3.30.200.20:FF:000501">
    <property type="entry name" value="Obscurin isoform B"/>
    <property type="match status" value="1"/>
</dbReference>
<evidence type="ECO:0000313" key="11">
    <source>
        <dbReference type="Proteomes" id="UP000326458"/>
    </source>
</evidence>
<dbReference type="PROSITE" id="PS50853">
    <property type="entry name" value="FN3"/>
    <property type="match status" value="1"/>
</dbReference>
<feature type="domain" description="Protein kinase" evidence="8">
    <location>
        <begin position="132"/>
        <end position="384"/>
    </location>
</feature>
<keyword evidence="4" id="KW-0547">Nucleotide-binding</keyword>
<dbReference type="PROSITE" id="PS50011">
    <property type="entry name" value="PROTEIN_KINASE_DOM"/>
    <property type="match status" value="1"/>
</dbReference>
<evidence type="ECO:0000313" key="10">
    <source>
        <dbReference type="EMBL" id="KAB0360343.1"/>
    </source>
</evidence>
<dbReference type="InterPro" id="IPR003961">
    <property type="entry name" value="FN3_dom"/>
</dbReference>
<dbReference type="PANTHER" id="PTHR24342">
    <property type="entry name" value="SERINE/THREONINE-PROTEIN KINASE 17"/>
    <property type="match status" value="1"/>
</dbReference>
<feature type="region of interest" description="Disordered" evidence="7">
    <location>
        <begin position="1"/>
        <end position="24"/>
    </location>
</feature>
<dbReference type="InterPro" id="IPR036116">
    <property type="entry name" value="FN3_sf"/>
</dbReference>
<reference evidence="10 11" key="1">
    <citation type="submission" date="2019-06" db="EMBL/GenBank/DDBJ databases">
        <title>Discovery of a novel chromosome fission-fusion reversal in muntjac.</title>
        <authorList>
            <person name="Mudd A.B."/>
            <person name="Bredeson J.V."/>
            <person name="Baum R."/>
            <person name="Hockemeyer D."/>
            <person name="Rokhsar D.S."/>
        </authorList>
    </citation>
    <scope>NUCLEOTIDE SEQUENCE [LARGE SCALE GENOMIC DNA]</scope>
    <source>
        <strain evidence="10">UTSW_UCB_Mm</strain>
        <tissue evidence="10">Fibroblast cell line</tissue>
    </source>
</reference>
<dbReference type="GO" id="GO:0005524">
    <property type="term" value="F:ATP binding"/>
    <property type="evidence" value="ECO:0007669"/>
    <property type="project" value="UniProtKB-KW"/>
</dbReference>
<name>A0A5N3WFU8_MUNMU</name>
<dbReference type="EMBL" id="VCEA01000001">
    <property type="protein sequence ID" value="KAB0360343.1"/>
    <property type="molecule type" value="Genomic_DNA"/>
</dbReference>
<evidence type="ECO:0000256" key="6">
    <source>
        <dbReference type="ARBA" id="ARBA00022840"/>
    </source>
</evidence>
<dbReference type="FunFam" id="1.10.510.10:FF:000912">
    <property type="entry name" value="obscurin isoform X1"/>
    <property type="match status" value="1"/>
</dbReference>
<keyword evidence="6" id="KW-0067">ATP-binding</keyword>
<dbReference type="SUPFAM" id="SSF49265">
    <property type="entry name" value="Fibronectin type III"/>
    <property type="match status" value="1"/>
</dbReference>
<keyword evidence="5" id="KW-0418">Kinase</keyword>
<evidence type="ECO:0000256" key="1">
    <source>
        <dbReference type="ARBA" id="ARBA00022527"/>
    </source>
</evidence>
<evidence type="ECO:0000259" key="9">
    <source>
        <dbReference type="PROSITE" id="PS50853"/>
    </source>
</evidence>
<dbReference type="GO" id="GO:0043065">
    <property type="term" value="P:positive regulation of apoptotic process"/>
    <property type="evidence" value="ECO:0007669"/>
    <property type="project" value="TreeGrafter"/>
</dbReference>
<gene>
    <name evidence="10" type="ORF">FD754_004499</name>
</gene>
<feature type="domain" description="Fibronectin type-III" evidence="9">
    <location>
        <begin position="16"/>
        <end position="108"/>
    </location>
</feature>
<dbReference type="Pfam" id="PF00069">
    <property type="entry name" value="Pkinase"/>
    <property type="match status" value="1"/>
</dbReference>
<dbReference type="InterPro" id="IPR011009">
    <property type="entry name" value="Kinase-like_dom_sf"/>
</dbReference>
<dbReference type="GO" id="GO:0005634">
    <property type="term" value="C:nucleus"/>
    <property type="evidence" value="ECO:0007669"/>
    <property type="project" value="TreeGrafter"/>
</dbReference>
<evidence type="ECO:0000256" key="2">
    <source>
        <dbReference type="ARBA" id="ARBA00022553"/>
    </source>
</evidence>
<evidence type="ECO:0000256" key="3">
    <source>
        <dbReference type="ARBA" id="ARBA00022679"/>
    </source>
</evidence>
<evidence type="ECO:0000259" key="8">
    <source>
        <dbReference type="PROSITE" id="PS50011"/>
    </source>
</evidence>
<evidence type="ECO:0000256" key="4">
    <source>
        <dbReference type="ARBA" id="ARBA00022741"/>
    </source>
</evidence>
<feature type="region of interest" description="Disordered" evidence="7">
    <location>
        <begin position="97"/>
        <end position="124"/>
    </location>
</feature>
<proteinExistence type="predicted"/>
<comment type="caution">
    <text evidence="10">The sequence shown here is derived from an EMBL/GenBank/DDBJ whole genome shotgun (WGS) entry which is preliminary data.</text>
</comment>
<evidence type="ECO:0008006" key="12">
    <source>
        <dbReference type="Google" id="ProtNLM"/>
    </source>
</evidence>
<dbReference type="InterPro" id="IPR008266">
    <property type="entry name" value="Tyr_kinase_AS"/>
</dbReference>
<evidence type="ECO:0000256" key="5">
    <source>
        <dbReference type="ARBA" id="ARBA00022777"/>
    </source>
</evidence>
<dbReference type="PANTHER" id="PTHR24342:SF21">
    <property type="entry name" value="TRIO RHO GUANINE NUCLEOTIDE EXCHANGE FACTOR"/>
    <property type="match status" value="1"/>
</dbReference>
<evidence type="ECO:0000256" key="7">
    <source>
        <dbReference type="SAM" id="MobiDB-lite"/>
    </source>
</evidence>
<dbReference type="AlphaFoldDB" id="A0A5N3WFU8"/>
<accession>A0A5N3WFU8</accession>
<dbReference type="GO" id="GO:0035556">
    <property type="term" value="P:intracellular signal transduction"/>
    <property type="evidence" value="ECO:0007669"/>
    <property type="project" value="TreeGrafter"/>
</dbReference>
<keyword evidence="1" id="KW-0723">Serine/threonine-protein kinase</keyword>
<dbReference type="PROSITE" id="PS00109">
    <property type="entry name" value="PROTEIN_KINASE_TYR"/>
    <property type="match status" value="1"/>
</dbReference>
<dbReference type="FunFam" id="2.60.40.10:FF:000988">
    <property type="entry name" value="obscurin isoform X3"/>
    <property type="match status" value="1"/>
</dbReference>
<protein>
    <recommendedName>
        <fullName evidence="12">Protein kinase domain-containing protein</fullName>
    </recommendedName>
</protein>
<dbReference type="Proteomes" id="UP000326458">
    <property type="component" value="Unassembled WGS sequence"/>
</dbReference>
<sequence>MRVWALGVTTSQGPRPSSSPRPDIGEVHADGVLLVWKPVESYGPVTYIVQCSLEGGSWNTLASDVFDCCYLTGKLSRGGAYTFRTACVSKAGMGPYSSPSEQVLLGGPSRLGSEEESGAAGPARPLPSMQTFAFQTQMRRGRFSVVRQCREKASGRMLAAKIVPYRPADRTAVLREYEALKGLRHPHLAQLQAAYLSPRHLVLILELCSGPELLPCLAERASYTESEVKDYLWQILSATQYLHAQGILHLDLRSENMIVTEYNLLKVIDFGNAQNLAQERVLPSERFKDYMETMAPELLEGQGAVPQTDIWAVGVTAFIMLSAEYPVSGEGTRDTQKGLRKGLIQLSRCYAGLSGGAVAFLRSTLCVHPWVRPCASSCLQSPWLTEEGPASSQPAAVAFPTTGLRVFVREREKRRALLFKKHSPTRVR</sequence>
<dbReference type="Gene3D" id="1.10.510.10">
    <property type="entry name" value="Transferase(Phosphotransferase) domain 1"/>
    <property type="match status" value="1"/>
</dbReference>
<dbReference type="InterPro" id="IPR000719">
    <property type="entry name" value="Prot_kinase_dom"/>
</dbReference>
<keyword evidence="11" id="KW-1185">Reference proteome</keyword>
<dbReference type="SUPFAM" id="SSF56112">
    <property type="entry name" value="Protein kinase-like (PK-like)"/>
    <property type="match status" value="1"/>
</dbReference>
<dbReference type="GO" id="GO:0004674">
    <property type="term" value="F:protein serine/threonine kinase activity"/>
    <property type="evidence" value="ECO:0007669"/>
    <property type="project" value="UniProtKB-KW"/>
</dbReference>
<organism evidence="10 11">
    <name type="scientific">Muntiacus muntjak</name>
    <name type="common">Barking deer</name>
    <name type="synonym">Indian muntjac</name>
    <dbReference type="NCBI Taxonomy" id="9888"/>
    <lineage>
        <taxon>Eukaryota</taxon>
        <taxon>Metazoa</taxon>
        <taxon>Chordata</taxon>
        <taxon>Craniata</taxon>
        <taxon>Vertebrata</taxon>
        <taxon>Euteleostomi</taxon>
        <taxon>Mammalia</taxon>
        <taxon>Eutheria</taxon>
        <taxon>Laurasiatheria</taxon>
        <taxon>Artiodactyla</taxon>
        <taxon>Ruminantia</taxon>
        <taxon>Pecora</taxon>
        <taxon>Cervidae</taxon>
        <taxon>Muntiacinae</taxon>
        <taxon>Muntiacus</taxon>
    </lineage>
</organism>
<dbReference type="Gene3D" id="3.30.200.20">
    <property type="entry name" value="Phosphorylase Kinase, domain 1"/>
    <property type="match status" value="1"/>
</dbReference>
<keyword evidence="3" id="KW-0808">Transferase</keyword>
<dbReference type="InterPro" id="IPR013783">
    <property type="entry name" value="Ig-like_fold"/>
</dbReference>
<keyword evidence="2" id="KW-0597">Phosphoprotein</keyword>
<dbReference type="Gene3D" id="2.60.40.10">
    <property type="entry name" value="Immunoglobulins"/>
    <property type="match status" value="1"/>
</dbReference>